<feature type="signal peptide" evidence="6">
    <location>
        <begin position="1"/>
        <end position="23"/>
    </location>
</feature>
<dbReference type="GO" id="GO:0008270">
    <property type="term" value="F:zinc ion binding"/>
    <property type="evidence" value="ECO:0007669"/>
    <property type="project" value="UniProtKB-UniRule"/>
</dbReference>
<dbReference type="GO" id="GO:0006730">
    <property type="term" value="P:one-carbon metabolic process"/>
    <property type="evidence" value="ECO:0007669"/>
    <property type="project" value="TreeGrafter"/>
</dbReference>
<keyword evidence="6" id="KW-0732">Signal</keyword>
<comment type="catalytic activity">
    <reaction evidence="6">
        <text>hydrogencarbonate + H(+) = CO2 + H2O</text>
        <dbReference type="Rhea" id="RHEA:10748"/>
        <dbReference type="ChEBI" id="CHEBI:15377"/>
        <dbReference type="ChEBI" id="CHEBI:15378"/>
        <dbReference type="ChEBI" id="CHEBI:16526"/>
        <dbReference type="ChEBI" id="CHEBI:17544"/>
        <dbReference type="EC" id="4.2.1.1"/>
    </reaction>
</comment>
<dbReference type="InterPro" id="IPR018338">
    <property type="entry name" value="Carbonic_anhydrase_a-class_CS"/>
</dbReference>
<keyword evidence="9" id="KW-1185">Reference proteome</keyword>
<keyword evidence="3 6" id="KW-0479">Metal-binding</keyword>
<gene>
    <name evidence="8" type="ORF">PVAP13_1NG347600</name>
</gene>
<evidence type="ECO:0000313" key="8">
    <source>
        <dbReference type="EMBL" id="KAG2651354.1"/>
    </source>
</evidence>
<dbReference type="Pfam" id="PF00194">
    <property type="entry name" value="Carb_anhydrase"/>
    <property type="match status" value="1"/>
</dbReference>
<evidence type="ECO:0000313" key="9">
    <source>
        <dbReference type="Proteomes" id="UP000823388"/>
    </source>
</evidence>
<dbReference type="InterPro" id="IPR023561">
    <property type="entry name" value="Carbonic_anhydrase_a-class"/>
</dbReference>
<dbReference type="SMART" id="SM01057">
    <property type="entry name" value="Carb_anhydrase"/>
    <property type="match status" value="1"/>
</dbReference>
<feature type="chain" id="PRO_5035961423" description="Carbonic anhydrase" evidence="6">
    <location>
        <begin position="24"/>
        <end position="252"/>
    </location>
</feature>
<accession>A0A8T0X206</accession>
<dbReference type="PROSITE" id="PS51257">
    <property type="entry name" value="PROKAR_LIPOPROTEIN"/>
    <property type="match status" value="1"/>
</dbReference>
<dbReference type="CDD" id="cd03124">
    <property type="entry name" value="alpha_CA_prokaryotic_like"/>
    <property type="match status" value="1"/>
</dbReference>
<evidence type="ECO:0000256" key="4">
    <source>
        <dbReference type="ARBA" id="ARBA00022833"/>
    </source>
</evidence>
<comment type="cofactor">
    <cofactor evidence="1 6">
        <name>Zn(2+)</name>
        <dbReference type="ChEBI" id="CHEBI:29105"/>
    </cofactor>
</comment>
<dbReference type="InterPro" id="IPR041891">
    <property type="entry name" value="Alpha_CA_prokaryot-like"/>
</dbReference>
<evidence type="ECO:0000256" key="1">
    <source>
        <dbReference type="ARBA" id="ARBA00001947"/>
    </source>
</evidence>
<dbReference type="PROSITE" id="PS51144">
    <property type="entry name" value="ALPHA_CA_2"/>
    <property type="match status" value="1"/>
</dbReference>
<evidence type="ECO:0000256" key="2">
    <source>
        <dbReference type="ARBA" id="ARBA00012925"/>
    </source>
</evidence>
<organism evidence="8 9">
    <name type="scientific">Panicum virgatum</name>
    <name type="common">Blackwell switchgrass</name>
    <dbReference type="NCBI Taxonomy" id="38727"/>
    <lineage>
        <taxon>Eukaryota</taxon>
        <taxon>Viridiplantae</taxon>
        <taxon>Streptophyta</taxon>
        <taxon>Embryophyta</taxon>
        <taxon>Tracheophyta</taxon>
        <taxon>Spermatophyta</taxon>
        <taxon>Magnoliopsida</taxon>
        <taxon>Liliopsida</taxon>
        <taxon>Poales</taxon>
        <taxon>Poaceae</taxon>
        <taxon>PACMAD clade</taxon>
        <taxon>Panicoideae</taxon>
        <taxon>Panicodae</taxon>
        <taxon>Paniceae</taxon>
        <taxon>Panicinae</taxon>
        <taxon>Panicum</taxon>
        <taxon>Panicum sect. Hiantes</taxon>
    </lineage>
</organism>
<dbReference type="GO" id="GO:0004089">
    <property type="term" value="F:carbonate dehydratase activity"/>
    <property type="evidence" value="ECO:0007669"/>
    <property type="project" value="UniProtKB-UniRule"/>
</dbReference>
<keyword evidence="4 6" id="KW-0862">Zinc</keyword>
<dbReference type="PANTHER" id="PTHR18952:SF236">
    <property type="entry name" value="ALPHA CARBONIC ANHYDRASE 1, CHLOROPLASTIC"/>
    <property type="match status" value="1"/>
</dbReference>
<evidence type="ECO:0000256" key="6">
    <source>
        <dbReference type="RuleBase" id="RU367011"/>
    </source>
</evidence>
<evidence type="ECO:0000256" key="5">
    <source>
        <dbReference type="ARBA" id="ARBA00023239"/>
    </source>
</evidence>
<dbReference type="SUPFAM" id="SSF51069">
    <property type="entry name" value="Carbonic anhydrase"/>
    <property type="match status" value="1"/>
</dbReference>
<dbReference type="EMBL" id="CM029038">
    <property type="protein sequence ID" value="KAG2651354.1"/>
    <property type="molecule type" value="Genomic_DNA"/>
</dbReference>
<dbReference type="Gene3D" id="3.10.200.10">
    <property type="entry name" value="Alpha carbonic anhydrase"/>
    <property type="match status" value="1"/>
</dbReference>
<dbReference type="EC" id="4.2.1.1" evidence="2 6"/>
<comment type="function">
    <text evidence="6">Reversible hydration of carbon dioxide.</text>
</comment>
<evidence type="ECO:0000256" key="3">
    <source>
        <dbReference type="ARBA" id="ARBA00022723"/>
    </source>
</evidence>
<comment type="similarity">
    <text evidence="6">Belongs to the alpha-carbonic anhydrase family.</text>
</comment>
<protein>
    <recommendedName>
        <fullName evidence="2 6">Carbonic anhydrase</fullName>
        <ecNumber evidence="2 6">4.2.1.1</ecNumber>
    </recommendedName>
</protein>
<feature type="domain" description="Alpha-carbonic anhydrase" evidence="7">
    <location>
        <begin position="29"/>
        <end position="252"/>
    </location>
</feature>
<proteinExistence type="inferred from homology"/>
<name>A0A8T0X206_PANVG</name>
<reference evidence="8" key="1">
    <citation type="submission" date="2020-05" db="EMBL/GenBank/DDBJ databases">
        <title>WGS assembly of Panicum virgatum.</title>
        <authorList>
            <person name="Lovell J.T."/>
            <person name="Jenkins J."/>
            <person name="Shu S."/>
            <person name="Juenger T.E."/>
            <person name="Schmutz J."/>
        </authorList>
    </citation>
    <scope>NUCLEOTIDE SEQUENCE</scope>
    <source>
        <strain evidence="8">AP13</strain>
    </source>
</reference>
<dbReference type="AlphaFoldDB" id="A0A8T0X206"/>
<evidence type="ECO:0000259" key="7">
    <source>
        <dbReference type="PROSITE" id="PS51144"/>
    </source>
</evidence>
<dbReference type="InterPro" id="IPR001148">
    <property type="entry name" value="CA_dom"/>
</dbReference>
<dbReference type="PANTHER" id="PTHR18952">
    <property type="entry name" value="CARBONIC ANHYDRASE"/>
    <property type="match status" value="1"/>
</dbReference>
<sequence length="252" mass="28472">MATAKKSAFYVALVYSCFLVNYACDHDGVRFGYSGSTGPKYWGNLSPNFTLCAKGMNQSPIDIVKDKAVYNPQLDSLERDYTATNATIVDNVFNIAVCSEPMRYNDTTETVKVGGIKYKLKQLHWHSASEHTINGQRFAMELHMVHFTEEGNITVVAILYRYGKPDPFLFQIKEQLAELRAEGCKAEKGDPLPVGVVDMTERSRVREMSNEQAADLMAPLEGSYRHNSRPLQPLNGRMVQLYDRSLKIRKVM</sequence>
<comment type="caution">
    <text evidence="8">The sequence shown here is derived from an EMBL/GenBank/DDBJ whole genome shotgun (WGS) entry which is preliminary data.</text>
</comment>
<dbReference type="PROSITE" id="PS00162">
    <property type="entry name" value="ALPHA_CA_1"/>
    <property type="match status" value="1"/>
</dbReference>
<dbReference type="Proteomes" id="UP000823388">
    <property type="component" value="Chromosome 1N"/>
</dbReference>
<dbReference type="InterPro" id="IPR036398">
    <property type="entry name" value="CA_dom_sf"/>
</dbReference>
<keyword evidence="5 6" id="KW-0456">Lyase</keyword>